<feature type="compositionally biased region" description="Polar residues" evidence="1">
    <location>
        <begin position="59"/>
        <end position="74"/>
    </location>
</feature>
<evidence type="ECO:0000313" key="3">
    <source>
        <dbReference type="Proteomes" id="UP001627284"/>
    </source>
</evidence>
<sequence>MRDIEVTPFTSTDIRRIEADYTREEADRSREASVDISLEVDIDSIPAEASLPTPAFRTSAPSTSSQVAITSTSSQPTKITQAMILKMGHLAHSADVRATRLE</sequence>
<organism evidence="2 3">
    <name type="scientific">Solanum stoloniferum</name>
    <dbReference type="NCBI Taxonomy" id="62892"/>
    <lineage>
        <taxon>Eukaryota</taxon>
        <taxon>Viridiplantae</taxon>
        <taxon>Streptophyta</taxon>
        <taxon>Embryophyta</taxon>
        <taxon>Tracheophyta</taxon>
        <taxon>Spermatophyta</taxon>
        <taxon>Magnoliopsida</taxon>
        <taxon>eudicotyledons</taxon>
        <taxon>Gunneridae</taxon>
        <taxon>Pentapetalae</taxon>
        <taxon>asterids</taxon>
        <taxon>lamiids</taxon>
        <taxon>Solanales</taxon>
        <taxon>Solanaceae</taxon>
        <taxon>Solanoideae</taxon>
        <taxon>Solaneae</taxon>
        <taxon>Solanum</taxon>
    </lineage>
</organism>
<dbReference type="Proteomes" id="UP001627284">
    <property type="component" value="Unassembled WGS sequence"/>
</dbReference>
<gene>
    <name evidence="2" type="ORF">AABB24_037024</name>
</gene>
<evidence type="ECO:0000313" key="2">
    <source>
        <dbReference type="EMBL" id="KAL3326118.1"/>
    </source>
</evidence>
<name>A0ABD2R2S9_9SOLN</name>
<reference evidence="2 3" key="1">
    <citation type="submission" date="2024-05" db="EMBL/GenBank/DDBJ databases">
        <title>De novo assembly of an allotetraploid wild potato.</title>
        <authorList>
            <person name="Hosaka A.J."/>
        </authorList>
    </citation>
    <scope>NUCLEOTIDE SEQUENCE [LARGE SCALE GENOMIC DNA]</scope>
    <source>
        <tissue evidence="2">Young leaves</tissue>
    </source>
</reference>
<protein>
    <submittedName>
        <fullName evidence="2">Uncharacterized protein</fullName>
    </submittedName>
</protein>
<evidence type="ECO:0000256" key="1">
    <source>
        <dbReference type="SAM" id="MobiDB-lite"/>
    </source>
</evidence>
<dbReference type="EMBL" id="JBJKTR010000022">
    <property type="protein sequence ID" value="KAL3326118.1"/>
    <property type="molecule type" value="Genomic_DNA"/>
</dbReference>
<accession>A0ABD2R2S9</accession>
<comment type="caution">
    <text evidence="2">The sequence shown here is derived from an EMBL/GenBank/DDBJ whole genome shotgun (WGS) entry which is preliminary data.</text>
</comment>
<keyword evidence="3" id="KW-1185">Reference proteome</keyword>
<dbReference type="AlphaFoldDB" id="A0ABD2R2S9"/>
<feature type="region of interest" description="Disordered" evidence="1">
    <location>
        <begin position="51"/>
        <end position="74"/>
    </location>
</feature>
<proteinExistence type="predicted"/>